<reference evidence="2 3" key="1">
    <citation type="journal article" date="2015" name="Genome Announc.">
        <title>Expanding the biotechnology potential of lactobacilli through comparative genomics of 213 strains and associated genera.</title>
        <authorList>
            <person name="Sun Z."/>
            <person name="Harris H.M."/>
            <person name="McCann A."/>
            <person name="Guo C."/>
            <person name="Argimon S."/>
            <person name="Zhang W."/>
            <person name="Yang X."/>
            <person name="Jeffery I.B."/>
            <person name="Cooney J.C."/>
            <person name="Kagawa T.F."/>
            <person name="Liu W."/>
            <person name="Song Y."/>
            <person name="Salvetti E."/>
            <person name="Wrobel A."/>
            <person name="Rasinkangas P."/>
            <person name="Parkhill J."/>
            <person name="Rea M.C."/>
            <person name="O'Sullivan O."/>
            <person name="Ritari J."/>
            <person name="Douillard F.P."/>
            <person name="Paul Ross R."/>
            <person name="Yang R."/>
            <person name="Briner A.E."/>
            <person name="Felis G.E."/>
            <person name="de Vos W.M."/>
            <person name="Barrangou R."/>
            <person name="Klaenhammer T.R."/>
            <person name="Caufield P.W."/>
            <person name="Cui Y."/>
            <person name="Zhang H."/>
            <person name="O'Toole P.W."/>
        </authorList>
    </citation>
    <scope>NUCLEOTIDE SEQUENCE [LARGE SCALE GENOMIC DNA]</scope>
    <source>
        <strain evidence="2 3">DSM 23365</strain>
    </source>
</reference>
<dbReference type="AlphaFoldDB" id="A0A0R2EP92"/>
<dbReference type="InterPro" id="IPR001633">
    <property type="entry name" value="EAL_dom"/>
</dbReference>
<accession>A0A0R2EP92</accession>
<name>A0A0R2EP92_9LACO</name>
<dbReference type="Proteomes" id="UP000051442">
    <property type="component" value="Unassembled WGS sequence"/>
</dbReference>
<dbReference type="Pfam" id="PF00563">
    <property type="entry name" value="EAL"/>
    <property type="match status" value="1"/>
</dbReference>
<dbReference type="STRING" id="1423804.FD14_GL002550"/>
<dbReference type="PANTHER" id="PTHR33121:SF76">
    <property type="entry name" value="SIGNALING PROTEIN"/>
    <property type="match status" value="1"/>
</dbReference>
<dbReference type="SUPFAM" id="SSF141868">
    <property type="entry name" value="EAL domain-like"/>
    <property type="match status" value="1"/>
</dbReference>
<dbReference type="Gene3D" id="3.20.20.450">
    <property type="entry name" value="EAL domain"/>
    <property type="match status" value="1"/>
</dbReference>
<evidence type="ECO:0000259" key="1">
    <source>
        <dbReference type="PROSITE" id="PS50883"/>
    </source>
</evidence>
<dbReference type="RefSeq" id="WP_054736377.1">
    <property type="nucleotide sequence ID" value="NZ_AYZM01000171.1"/>
</dbReference>
<evidence type="ECO:0000313" key="2">
    <source>
        <dbReference type="EMBL" id="KRN17825.1"/>
    </source>
</evidence>
<dbReference type="InterPro" id="IPR050706">
    <property type="entry name" value="Cyclic-di-GMP_PDE-like"/>
</dbReference>
<dbReference type="InterPro" id="IPR035919">
    <property type="entry name" value="EAL_sf"/>
</dbReference>
<proteinExistence type="predicted"/>
<feature type="domain" description="EAL" evidence="1">
    <location>
        <begin position="1"/>
        <end position="226"/>
    </location>
</feature>
<dbReference type="PATRIC" id="fig|1423804.4.peg.2759"/>
<sequence length="226" mass="25056">MLSLFEQPRFALDNASELPGGYELFIRESQAGQWRTLADFNQVTPEDITQLLMSSINCLPAYISLVSLNLEQQQFIDDRYAIAVSHVQKLTNVHIMVELTERGDANVSYGAMMLAAQRFQSAGVEVCIDDVGTGANTEALVRALSPYVNEYKFALQNVRPDQTIDDVADQITAWSALAHQHGKRFILEGIETSEDLAQVKSQFDCDGVQGYFWGKPAPLPILPAEA</sequence>
<organism evidence="2 3">
    <name type="scientific">Secundilactobacillus similis DSM 23365 = JCM 2765</name>
    <dbReference type="NCBI Taxonomy" id="1423804"/>
    <lineage>
        <taxon>Bacteria</taxon>
        <taxon>Bacillati</taxon>
        <taxon>Bacillota</taxon>
        <taxon>Bacilli</taxon>
        <taxon>Lactobacillales</taxon>
        <taxon>Lactobacillaceae</taxon>
        <taxon>Secundilactobacillus</taxon>
    </lineage>
</organism>
<protein>
    <submittedName>
        <fullName evidence="2">C-di-GMP-specific phosphodiesterase</fullName>
    </submittedName>
</protein>
<dbReference type="PANTHER" id="PTHR33121">
    <property type="entry name" value="CYCLIC DI-GMP PHOSPHODIESTERASE PDEF"/>
    <property type="match status" value="1"/>
</dbReference>
<keyword evidence="3" id="KW-1185">Reference proteome</keyword>
<comment type="caution">
    <text evidence="2">The sequence shown here is derived from an EMBL/GenBank/DDBJ whole genome shotgun (WGS) entry which is preliminary data.</text>
</comment>
<dbReference type="SMART" id="SM00052">
    <property type="entry name" value="EAL"/>
    <property type="match status" value="1"/>
</dbReference>
<dbReference type="GO" id="GO:0071111">
    <property type="term" value="F:cyclic-guanylate-specific phosphodiesterase activity"/>
    <property type="evidence" value="ECO:0007669"/>
    <property type="project" value="InterPro"/>
</dbReference>
<dbReference type="OrthoDB" id="2315942at2"/>
<dbReference type="EMBL" id="AYZM01000171">
    <property type="protein sequence ID" value="KRN17825.1"/>
    <property type="molecule type" value="Genomic_DNA"/>
</dbReference>
<evidence type="ECO:0000313" key="3">
    <source>
        <dbReference type="Proteomes" id="UP000051442"/>
    </source>
</evidence>
<dbReference type="PROSITE" id="PS50883">
    <property type="entry name" value="EAL"/>
    <property type="match status" value="1"/>
</dbReference>
<gene>
    <name evidence="2" type="ORF">FD14_GL002550</name>
</gene>